<dbReference type="AlphaFoldDB" id="A0A2C8F6U2"/>
<dbReference type="OrthoDB" id="1072135at2"/>
<organism evidence="9 10">
    <name type="scientific">Pseudodesulfovibrio profundus</name>
    <dbReference type="NCBI Taxonomy" id="57320"/>
    <lineage>
        <taxon>Bacteria</taxon>
        <taxon>Pseudomonadati</taxon>
        <taxon>Thermodesulfobacteriota</taxon>
        <taxon>Desulfovibrionia</taxon>
        <taxon>Desulfovibrionales</taxon>
        <taxon>Desulfovibrionaceae</taxon>
    </lineage>
</organism>
<keyword evidence="3" id="KW-1003">Cell membrane</keyword>
<proteinExistence type="inferred from homology"/>
<evidence type="ECO:0000256" key="7">
    <source>
        <dbReference type="SAM" id="Phobius"/>
    </source>
</evidence>
<feature type="transmembrane region" description="Helical" evidence="7">
    <location>
        <begin position="280"/>
        <end position="299"/>
    </location>
</feature>
<gene>
    <name evidence="9" type="ORF">DPRO_1327</name>
</gene>
<evidence type="ECO:0000256" key="1">
    <source>
        <dbReference type="ARBA" id="ARBA00004651"/>
    </source>
</evidence>
<feature type="transmembrane region" description="Helical" evidence="7">
    <location>
        <begin position="82"/>
        <end position="100"/>
    </location>
</feature>
<evidence type="ECO:0000256" key="4">
    <source>
        <dbReference type="ARBA" id="ARBA00022692"/>
    </source>
</evidence>
<feature type="transmembrane region" description="Helical" evidence="7">
    <location>
        <begin position="194"/>
        <end position="210"/>
    </location>
</feature>
<keyword evidence="10" id="KW-1185">Reference proteome</keyword>
<dbReference type="GO" id="GO:0009246">
    <property type="term" value="P:enterobacterial common antigen biosynthetic process"/>
    <property type="evidence" value="ECO:0007669"/>
    <property type="project" value="TreeGrafter"/>
</dbReference>
<evidence type="ECO:0000256" key="6">
    <source>
        <dbReference type="ARBA" id="ARBA00023136"/>
    </source>
</evidence>
<reference evidence="10" key="1">
    <citation type="submission" date="2017-09" db="EMBL/GenBank/DDBJ databases">
        <authorList>
            <person name="Regsiter A."/>
            <person name="William W."/>
        </authorList>
    </citation>
    <scope>NUCLEOTIDE SEQUENCE [LARGE SCALE GENOMIC DNA]</scope>
    <source>
        <strain evidence="10">500-1</strain>
    </source>
</reference>
<dbReference type="GO" id="GO:0016413">
    <property type="term" value="F:O-acetyltransferase activity"/>
    <property type="evidence" value="ECO:0007669"/>
    <property type="project" value="TreeGrafter"/>
</dbReference>
<name>A0A2C8F6U2_9BACT</name>
<feature type="transmembrane region" description="Helical" evidence="7">
    <location>
        <begin position="244"/>
        <end position="260"/>
    </location>
</feature>
<dbReference type="PANTHER" id="PTHR40074:SF2">
    <property type="entry name" value="O-ACETYLTRANSFERASE WECH"/>
    <property type="match status" value="1"/>
</dbReference>
<dbReference type="PANTHER" id="PTHR40074">
    <property type="entry name" value="O-ACETYLTRANSFERASE WECH"/>
    <property type="match status" value="1"/>
</dbReference>
<dbReference type="Pfam" id="PF01757">
    <property type="entry name" value="Acyl_transf_3"/>
    <property type="match status" value="1"/>
</dbReference>
<keyword evidence="5 7" id="KW-1133">Transmembrane helix</keyword>
<accession>A0A2C8F6U2</accession>
<keyword evidence="6 7" id="KW-0472">Membrane</keyword>
<comment type="similarity">
    <text evidence="2">Belongs to the acyltransferase 3 family.</text>
</comment>
<evidence type="ECO:0000256" key="2">
    <source>
        <dbReference type="ARBA" id="ARBA00007400"/>
    </source>
</evidence>
<feature type="transmembrane region" description="Helical" evidence="7">
    <location>
        <begin position="305"/>
        <end position="324"/>
    </location>
</feature>
<protein>
    <recommendedName>
        <fullName evidence="8">Acyltransferase 3 domain-containing protein</fullName>
    </recommendedName>
</protein>
<dbReference type="RefSeq" id="WP_097011321.1">
    <property type="nucleotide sequence ID" value="NZ_LT907975.1"/>
</dbReference>
<dbReference type="EMBL" id="LT907975">
    <property type="protein sequence ID" value="SOB58217.1"/>
    <property type="molecule type" value="Genomic_DNA"/>
</dbReference>
<evidence type="ECO:0000259" key="8">
    <source>
        <dbReference type="Pfam" id="PF01757"/>
    </source>
</evidence>
<dbReference type="KEGG" id="pprf:DPRO_1327"/>
<feature type="transmembrane region" description="Helical" evidence="7">
    <location>
        <begin position="157"/>
        <end position="174"/>
    </location>
</feature>
<evidence type="ECO:0000313" key="10">
    <source>
        <dbReference type="Proteomes" id="UP000219215"/>
    </source>
</evidence>
<feature type="transmembrane region" description="Helical" evidence="7">
    <location>
        <begin position="39"/>
        <end position="61"/>
    </location>
</feature>
<sequence>MAGERIEYLDQMRAVAIVMVVCIHAVGYVPAMSPLQLDWVLFWVLPIAVPVFFFVDGFLLSMQLDVKPVAYGPYIRKSAVRLLIPWVLFSIFYTVARYVLEVAGFLSAHLVLGQEPQQVAARVYMSVYAPQMYFLLSLFLIRAALPLVRLLFHDASLLLSIAATIALIVFYNTVNVEALLPFHSLLAMEGQEPVLHAIFGLQFFALGMVMSRLRTQTDFRRWVLPVAILFVASSVMKVTLPGNHWWTAFFYLILFFVLFSEFSRESRLLRIVGQNTMGIYLLHTPIVLRFISMVVALVIAEPMAAFLVTVLGVMVVSLALSLLVTRVPYGGMLFGIPRSVRA</sequence>
<dbReference type="GO" id="GO:0005886">
    <property type="term" value="C:plasma membrane"/>
    <property type="evidence" value="ECO:0007669"/>
    <property type="project" value="UniProtKB-SubCell"/>
</dbReference>
<dbReference type="InterPro" id="IPR002656">
    <property type="entry name" value="Acyl_transf_3_dom"/>
</dbReference>
<feature type="transmembrane region" description="Helical" evidence="7">
    <location>
        <begin position="222"/>
        <end position="238"/>
    </location>
</feature>
<evidence type="ECO:0000313" key="9">
    <source>
        <dbReference type="EMBL" id="SOB58217.1"/>
    </source>
</evidence>
<evidence type="ECO:0000256" key="5">
    <source>
        <dbReference type="ARBA" id="ARBA00022989"/>
    </source>
</evidence>
<feature type="domain" description="Acyltransferase 3" evidence="8">
    <location>
        <begin position="7"/>
        <end position="323"/>
    </location>
</feature>
<evidence type="ECO:0000256" key="3">
    <source>
        <dbReference type="ARBA" id="ARBA00022475"/>
    </source>
</evidence>
<feature type="transmembrane region" description="Helical" evidence="7">
    <location>
        <begin position="132"/>
        <end position="152"/>
    </location>
</feature>
<keyword evidence="4 7" id="KW-0812">Transmembrane</keyword>
<feature type="transmembrane region" description="Helical" evidence="7">
    <location>
        <begin position="12"/>
        <end position="33"/>
    </location>
</feature>
<dbReference type="Proteomes" id="UP000219215">
    <property type="component" value="Chromosome DPRO"/>
</dbReference>
<comment type="subcellular location">
    <subcellularLocation>
        <location evidence="1">Cell membrane</location>
        <topology evidence="1">Multi-pass membrane protein</topology>
    </subcellularLocation>
</comment>